<dbReference type="RefSeq" id="WP_213125630.1">
    <property type="nucleotide sequence ID" value="NZ_JAGYPG010000002.1"/>
</dbReference>
<dbReference type="InterPro" id="IPR010296">
    <property type="entry name" value="DUF899_thioredox"/>
</dbReference>
<evidence type="ECO:0000313" key="1">
    <source>
        <dbReference type="EMBL" id="MBS4196500.1"/>
    </source>
</evidence>
<proteinExistence type="predicted"/>
<dbReference type="Proteomes" id="UP000681414">
    <property type="component" value="Unassembled WGS sequence"/>
</dbReference>
<gene>
    <name evidence="1" type="ORF">KHA97_15655</name>
</gene>
<comment type="caution">
    <text evidence="1">The sequence shown here is derived from an EMBL/GenBank/DDBJ whole genome shotgun (WGS) entry which is preliminary data.</text>
</comment>
<protein>
    <submittedName>
        <fullName evidence="1">DUF899 domain-containing protein</fullName>
    </submittedName>
</protein>
<sequence length="277" mass="31923">MKKTQIHTQLPKVVSRDQWLVARKELLVKEKEFTRARDALNAERRRLPMVEIEKNYVFEGPHGRASLLDLFEGRSQLIVQHFMFDPDWEAGCPACSLAADNIGHLAHLHARNTSLALISRAPLPKLQRYKERMGWNIPWYSSFDSDFNYDFHATLDESVAPIEYNYLTKDELVKKGVPLDSVQSMEVPGFSTFLRDGERIFHTYTTYARGTDLLIGTFNYLDLTALGRQEDWEQPPGRSDGNGKTWLRRHDEYENSFESDSCCHSKKAICNQCSSSI</sequence>
<name>A0A942TEN2_9BACI</name>
<dbReference type="AlphaFoldDB" id="A0A942TEN2"/>
<dbReference type="Pfam" id="PF05988">
    <property type="entry name" value="DUF899"/>
    <property type="match status" value="1"/>
</dbReference>
<accession>A0A942TEN2</accession>
<evidence type="ECO:0000313" key="2">
    <source>
        <dbReference type="Proteomes" id="UP000681414"/>
    </source>
</evidence>
<reference evidence="1 2" key="1">
    <citation type="submission" date="2021-05" db="EMBL/GenBank/DDBJ databases">
        <title>Novel Bacillus species.</title>
        <authorList>
            <person name="Liu G."/>
        </authorList>
    </citation>
    <scope>NUCLEOTIDE SEQUENCE [LARGE SCALE GENOMIC DNA]</scope>
    <source>
        <strain evidence="2">FJAT-49780</strain>
    </source>
</reference>
<dbReference type="EMBL" id="JAGYPG010000002">
    <property type="protein sequence ID" value="MBS4196500.1"/>
    <property type="molecule type" value="Genomic_DNA"/>
</dbReference>
<keyword evidence="2" id="KW-1185">Reference proteome</keyword>
<organism evidence="1 2">
    <name type="scientific">Lederbergia citri</name>
    <dbReference type="NCBI Taxonomy" id="2833580"/>
    <lineage>
        <taxon>Bacteria</taxon>
        <taxon>Bacillati</taxon>
        <taxon>Bacillota</taxon>
        <taxon>Bacilli</taxon>
        <taxon>Bacillales</taxon>
        <taxon>Bacillaceae</taxon>
        <taxon>Lederbergia</taxon>
    </lineage>
</organism>